<dbReference type="PROSITE" id="PS50930">
    <property type="entry name" value="HTH_LYTTR"/>
    <property type="match status" value="1"/>
</dbReference>
<evidence type="ECO:0000313" key="5">
    <source>
        <dbReference type="Proteomes" id="UP000219193"/>
    </source>
</evidence>
<dbReference type="PROSITE" id="PS50110">
    <property type="entry name" value="RESPONSE_REGULATORY"/>
    <property type="match status" value="1"/>
</dbReference>
<dbReference type="GO" id="GO:0000156">
    <property type="term" value="F:phosphorelay response regulator activity"/>
    <property type="evidence" value="ECO:0007669"/>
    <property type="project" value="InterPro"/>
</dbReference>
<dbReference type="Gene3D" id="3.40.50.2300">
    <property type="match status" value="1"/>
</dbReference>
<dbReference type="SMART" id="SM00850">
    <property type="entry name" value="LytTR"/>
    <property type="match status" value="1"/>
</dbReference>
<evidence type="ECO:0000313" key="4">
    <source>
        <dbReference type="EMBL" id="SOC80025.1"/>
    </source>
</evidence>
<dbReference type="RefSeq" id="WP_097055829.1">
    <property type="nucleotide sequence ID" value="NZ_OCMF01000002.1"/>
</dbReference>
<dbReference type="Pfam" id="PF00072">
    <property type="entry name" value="Response_reg"/>
    <property type="match status" value="1"/>
</dbReference>
<dbReference type="EMBL" id="OCMF01000002">
    <property type="protein sequence ID" value="SOC80025.1"/>
    <property type="molecule type" value="Genomic_DNA"/>
</dbReference>
<keyword evidence="5" id="KW-1185">Reference proteome</keyword>
<dbReference type="PANTHER" id="PTHR37299:SF1">
    <property type="entry name" value="STAGE 0 SPORULATION PROTEIN A HOMOLOG"/>
    <property type="match status" value="1"/>
</dbReference>
<dbReference type="InterPro" id="IPR011006">
    <property type="entry name" value="CheY-like_superfamily"/>
</dbReference>
<accession>A0A285X3Y4</accession>
<sequence length="247" mass="28373">MIRAVIVDDEVSAIKSLQWEINAFCPWIEVCATYFAPQEAVKGIELIKPDCVFLDIEMPHMDGFQLLNSLKFRNFELIFTTAYDNYALQAFRENAVDYLLKPIDSDDLQIAAERVLDRKKNNRLGEQLRLLMQDMRKQPVSKRIPLSFVDKTIYVSSENIIYCKSDGNYTEIFMEDGKKEVLSKKIKEVEALIDNSSFYRVHHSFLVNLGCVTEFVKSDGQYLILKDGSSIPVSRSKKAHLLELLGT</sequence>
<dbReference type="GO" id="GO:0003677">
    <property type="term" value="F:DNA binding"/>
    <property type="evidence" value="ECO:0007669"/>
    <property type="project" value="InterPro"/>
</dbReference>
<dbReference type="PANTHER" id="PTHR37299">
    <property type="entry name" value="TRANSCRIPTIONAL REGULATOR-RELATED"/>
    <property type="match status" value="1"/>
</dbReference>
<gene>
    <name evidence="4" type="ORF">SAMN06296241_1568</name>
</gene>
<organism evidence="4 5">
    <name type="scientific">Salinimicrobium sediminis</name>
    <dbReference type="NCBI Taxonomy" id="1343891"/>
    <lineage>
        <taxon>Bacteria</taxon>
        <taxon>Pseudomonadati</taxon>
        <taxon>Bacteroidota</taxon>
        <taxon>Flavobacteriia</taxon>
        <taxon>Flavobacteriales</taxon>
        <taxon>Flavobacteriaceae</taxon>
        <taxon>Salinimicrobium</taxon>
    </lineage>
</organism>
<dbReference type="Pfam" id="PF04397">
    <property type="entry name" value="LytTR"/>
    <property type="match status" value="1"/>
</dbReference>
<proteinExistence type="predicted"/>
<dbReference type="InterPro" id="IPR046947">
    <property type="entry name" value="LytR-like"/>
</dbReference>
<dbReference type="InterPro" id="IPR001789">
    <property type="entry name" value="Sig_transdc_resp-reg_receiver"/>
</dbReference>
<dbReference type="AlphaFoldDB" id="A0A285X3Y4"/>
<name>A0A285X3Y4_9FLAO</name>
<dbReference type="InterPro" id="IPR007492">
    <property type="entry name" value="LytTR_DNA-bd_dom"/>
</dbReference>
<dbReference type="SUPFAM" id="SSF52172">
    <property type="entry name" value="CheY-like"/>
    <property type="match status" value="1"/>
</dbReference>
<feature type="domain" description="HTH LytTR-type" evidence="3">
    <location>
        <begin position="144"/>
        <end position="247"/>
    </location>
</feature>
<feature type="modified residue" description="4-aspartylphosphate" evidence="1">
    <location>
        <position position="55"/>
    </location>
</feature>
<evidence type="ECO:0000259" key="2">
    <source>
        <dbReference type="PROSITE" id="PS50110"/>
    </source>
</evidence>
<evidence type="ECO:0000256" key="1">
    <source>
        <dbReference type="PROSITE-ProRule" id="PRU00169"/>
    </source>
</evidence>
<keyword evidence="1" id="KW-0597">Phosphoprotein</keyword>
<dbReference type="Proteomes" id="UP000219193">
    <property type="component" value="Unassembled WGS sequence"/>
</dbReference>
<protein>
    <submittedName>
        <fullName evidence="4">Two component transcriptional regulator, LytTR family</fullName>
    </submittedName>
</protein>
<dbReference type="SMART" id="SM00448">
    <property type="entry name" value="REC"/>
    <property type="match status" value="1"/>
</dbReference>
<evidence type="ECO:0000259" key="3">
    <source>
        <dbReference type="PROSITE" id="PS50930"/>
    </source>
</evidence>
<dbReference type="OrthoDB" id="2168082at2"/>
<feature type="domain" description="Response regulatory" evidence="2">
    <location>
        <begin position="3"/>
        <end position="116"/>
    </location>
</feature>
<dbReference type="Gene3D" id="2.40.50.1020">
    <property type="entry name" value="LytTr DNA-binding domain"/>
    <property type="match status" value="1"/>
</dbReference>
<reference evidence="5" key="1">
    <citation type="submission" date="2017-09" db="EMBL/GenBank/DDBJ databases">
        <authorList>
            <person name="Varghese N."/>
            <person name="Submissions S."/>
        </authorList>
    </citation>
    <scope>NUCLEOTIDE SEQUENCE [LARGE SCALE GENOMIC DNA]</scope>
    <source>
        <strain evidence="5">CGMCC 1.12641</strain>
    </source>
</reference>